<evidence type="ECO:0000313" key="1">
    <source>
        <dbReference type="EMBL" id="QKM68345.1"/>
    </source>
</evidence>
<proteinExistence type="predicted"/>
<gene>
    <name evidence="1" type="ORF">STSU_015320</name>
</gene>
<evidence type="ECO:0000313" key="2">
    <source>
        <dbReference type="Proteomes" id="UP000005940"/>
    </source>
</evidence>
<dbReference type="EMBL" id="CP029159">
    <property type="protein sequence ID" value="QKM68345.1"/>
    <property type="molecule type" value="Genomic_DNA"/>
</dbReference>
<keyword evidence="1" id="KW-0540">Nuclease</keyword>
<dbReference type="REBASE" id="51126">
    <property type="entry name" value="Sts18488ORF15282P"/>
</dbReference>
<dbReference type="AlphaFoldDB" id="I2N3B5"/>
<protein>
    <submittedName>
        <fullName evidence="1">Restriction endonuclease</fullName>
    </submittedName>
</protein>
<organism evidence="1 2">
    <name type="scientific">Streptomyces tsukubensis (strain DSM 42081 / NBRC 108919 / NRRL 18488 / 9993)</name>
    <dbReference type="NCBI Taxonomy" id="1114943"/>
    <lineage>
        <taxon>Bacteria</taxon>
        <taxon>Bacillati</taxon>
        <taxon>Actinomycetota</taxon>
        <taxon>Actinomycetes</taxon>
        <taxon>Kitasatosporales</taxon>
        <taxon>Streptomycetaceae</taxon>
        <taxon>Streptomyces</taxon>
    </lineage>
</organism>
<dbReference type="GO" id="GO:0004519">
    <property type="term" value="F:endonuclease activity"/>
    <property type="evidence" value="ECO:0007669"/>
    <property type="project" value="UniProtKB-KW"/>
</dbReference>
<name>I2N3B5_STRT9</name>
<keyword evidence="1" id="KW-0378">Hydrolase</keyword>
<keyword evidence="1" id="KW-0255">Endonuclease</keyword>
<dbReference type="RefSeq" id="WP_006347599.1">
    <property type="nucleotide sequence ID" value="NZ_CP029159.1"/>
</dbReference>
<keyword evidence="2" id="KW-1185">Reference proteome</keyword>
<dbReference type="Proteomes" id="UP000005940">
    <property type="component" value="Chromosome"/>
</dbReference>
<accession>I2N3B5</accession>
<sequence length="357" mass="39691">MSRPDGRTGRAAERIAELIEGRGGDIYGAEEQPESPAFYSNAALQNRLNDRLAGYSLAGLPLRTRSKRAKEIVCQALGYAIPKSFRKTQPRFPAANLDIYVQKANNLQIWNEEVDPARRYAIIRLDSQDFITSVRVLSGQELALLDTTGTLTSKYQAKLRYTGASSTLVSAEDTENFTDAFGPVGSLPLDTRFRISPVDRPTQGAVLGISALYDRLRQLEGYEFTDPGMDQERLRGVMLQQRVCELLELSTYADGGQFPDILCQALEVKLQLSPTVDLGLVSPDSTALAKEIGPTVQYRDSRYAVVYAKRTAERTIVVDSVVVTTGCDFFTAFQRFEGNVQNRKLQIHLPPNFFDLC</sequence>
<reference evidence="1 2" key="1">
    <citation type="journal article" date="2012" name="J. Bacteriol.">
        <title>Draft genome of Streptomyces tsukubaensis NRRL 18488, the producer of the clinically important immunosuppressant tacrolimus (FK506).</title>
        <authorList>
            <person name="Barreiro C."/>
            <person name="Prieto C."/>
            <person name="Sola-Landa A."/>
            <person name="Solera E."/>
            <person name="Martinez-Castro M."/>
            <person name="Perez-Redondo R."/>
            <person name="Garcia-Estrada C."/>
            <person name="Aparicio J.F."/>
            <person name="Fernandez-Martinez L.T."/>
            <person name="Santos-Aberturas J."/>
            <person name="Salehi-Najafabadi Z."/>
            <person name="Rodriguez-Garcia A."/>
            <person name="Tauch A."/>
            <person name="Martin J.F."/>
        </authorList>
    </citation>
    <scope>NUCLEOTIDE SEQUENCE [LARGE SCALE GENOMIC DNA]</scope>
    <source>
        <strain evidence="2">DSM 42081 / NBRC 108919 / NRRL 18488 / 9993</strain>
    </source>
</reference>